<dbReference type="InterPro" id="IPR029058">
    <property type="entry name" value="AB_hydrolase_fold"/>
</dbReference>
<keyword evidence="3" id="KW-1185">Reference proteome</keyword>
<dbReference type="PANTHER" id="PTHR46438:SF11">
    <property type="entry name" value="LIPASE-RELATED"/>
    <property type="match status" value="1"/>
</dbReference>
<reference evidence="2 3" key="1">
    <citation type="submission" date="2023-05" db="EMBL/GenBank/DDBJ databases">
        <title>Adaptations of aquatic viruses from atmosphere-close ecosystems of the Central Arctic Ocean.</title>
        <authorList>
            <person name="Rahlff J."/>
            <person name="Holmfeldt K."/>
        </authorList>
    </citation>
    <scope>NUCLEOTIDE SEQUENCE [LARGE SCALE GENOMIC DNA]</scope>
    <source>
        <strain evidence="2 3">Arc14</strain>
    </source>
</reference>
<accession>A0ABV4K980</accession>
<dbReference type="Gene3D" id="3.40.50.1820">
    <property type="entry name" value="alpha/beta hydrolase"/>
    <property type="match status" value="1"/>
</dbReference>
<feature type="domain" description="AB hydrolase-1" evidence="1">
    <location>
        <begin position="79"/>
        <end position="178"/>
    </location>
</feature>
<dbReference type="GO" id="GO:0016787">
    <property type="term" value="F:hydrolase activity"/>
    <property type="evidence" value="ECO:0007669"/>
    <property type="project" value="UniProtKB-KW"/>
</dbReference>
<evidence type="ECO:0000313" key="3">
    <source>
        <dbReference type="Proteomes" id="UP001568894"/>
    </source>
</evidence>
<organism evidence="2 3">
    <name type="scientific">Flavobacterium frigidarium</name>
    <dbReference type="NCBI Taxonomy" id="99286"/>
    <lineage>
        <taxon>Bacteria</taxon>
        <taxon>Pseudomonadati</taxon>
        <taxon>Bacteroidota</taxon>
        <taxon>Flavobacteriia</taxon>
        <taxon>Flavobacteriales</taxon>
        <taxon>Flavobacteriaceae</taxon>
        <taxon>Flavobacterium</taxon>
    </lineage>
</organism>
<proteinExistence type="predicted"/>
<dbReference type="SUPFAM" id="SSF53474">
    <property type="entry name" value="alpha/beta-Hydrolases"/>
    <property type="match status" value="1"/>
</dbReference>
<comment type="caution">
    <text evidence="2">The sequence shown here is derived from an EMBL/GenBank/DDBJ whole genome shotgun (WGS) entry which is preliminary data.</text>
</comment>
<dbReference type="RefSeq" id="WP_371567805.1">
    <property type="nucleotide sequence ID" value="NZ_JASMRN010000002.1"/>
</dbReference>
<protein>
    <submittedName>
        <fullName evidence="2">Alpha/beta hydrolase</fullName>
    </submittedName>
</protein>
<evidence type="ECO:0000259" key="1">
    <source>
        <dbReference type="Pfam" id="PF00561"/>
    </source>
</evidence>
<name>A0ABV4K980_9FLAO</name>
<dbReference type="InterPro" id="IPR000073">
    <property type="entry name" value="AB_hydrolase_1"/>
</dbReference>
<dbReference type="Pfam" id="PF00561">
    <property type="entry name" value="Abhydrolase_1"/>
    <property type="match status" value="1"/>
</dbReference>
<sequence>MKKIFKTIFTKSIGLYINILSYINPTKAIKIAYSLFSEPRDGRLNKEELPSILQEATTETHRLNKDHFQSYIWKGNDTIILLVHGWESNASRWENLIPYLRKSGSTIIAIDGPAHGLSSGKEFNIPQYAAFIDLISKKYPPTYLIGHSLGAKTCLYYQAKYQNPNIEKMVILGSPSDFKVILNNYIKMLSLNTVIYNGLRDHYLNHFKLKLDQFSGKYFASQILLPGLIAHDSQDSVVLFAEAEKIASSWKDSVLIETKGLGHSMHDEVLYSKVAQFLFESK</sequence>
<gene>
    <name evidence="2" type="ORF">QO192_02810</name>
</gene>
<keyword evidence="2" id="KW-0378">Hydrolase</keyword>
<dbReference type="Proteomes" id="UP001568894">
    <property type="component" value="Unassembled WGS sequence"/>
</dbReference>
<evidence type="ECO:0000313" key="2">
    <source>
        <dbReference type="EMBL" id="MEZ7514207.1"/>
    </source>
</evidence>
<dbReference type="PANTHER" id="PTHR46438">
    <property type="entry name" value="ALPHA/BETA-HYDROLASES SUPERFAMILY PROTEIN"/>
    <property type="match status" value="1"/>
</dbReference>
<dbReference type="EMBL" id="JASMRN010000002">
    <property type="protein sequence ID" value="MEZ7514207.1"/>
    <property type="molecule type" value="Genomic_DNA"/>
</dbReference>